<dbReference type="InterPro" id="IPR036477">
    <property type="entry name" value="Formyl_transf_N_sf"/>
</dbReference>
<comment type="caution">
    <text evidence="6">The sequence shown here is derived from an EMBL/GenBank/DDBJ whole genome shotgun (WGS) entry which is preliminary data.</text>
</comment>
<feature type="site" description="Raises pKa of active site His" evidence="4">
    <location>
        <position position="155"/>
    </location>
</feature>
<dbReference type="Pfam" id="PF00551">
    <property type="entry name" value="Formyl_trans_N"/>
    <property type="match status" value="1"/>
</dbReference>
<comment type="pathway">
    <text evidence="1 4">Purine metabolism; IMP biosynthesis via de novo pathway; N(2)-formyl-N(1)-(5-phospho-D-ribosyl)glycinamide from N(1)-(5-phospho-D-ribosyl)glycinamide (10-formyl THF route): step 1/1.</text>
</comment>
<dbReference type="Proteomes" id="UP000756387">
    <property type="component" value="Unassembled WGS sequence"/>
</dbReference>
<protein>
    <recommendedName>
        <fullName evidence="4">Phosphoribosylglycinamide formyltransferase</fullName>
        <ecNumber evidence="4">2.1.2.2</ecNumber>
    </recommendedName>
    <alternativeName>
        <fullName evidence="4">5'-phosphoribosylglycinamide transformylase</fullName>
    </alternativeName>
    <alternativeName>
        <fullName evidence="4">GAR transformylase</fullName>
        <shortName evidence="4">GART</shortName>
    </alternativeName>
</protein>
<sequence>MRRVPTADHTPARLVVLVSGSGTNLQALLDACDDPVYGAKVVAVGSDRFDVEGLARAERAGIPTFVKEVSQHDSRDAWDLALRRAVAGFEPDLVVLAGFMKLVSEEFLQTFEHRVVNTHPALSPAFPGTSGPADALAYGVKVTGCTLFVVDPGVDTGQIIDQRAVEVLDDDTVETLHERIKVAERAMLVDSVGRMVREGWAVEGRRVRIG</sequence>
<evidence type="ECO:0000256" key="4">
    <source>
        <dbReference type="HAMAP-Rule" id="MF_01930"/>
    </source>
</evidence>
<dbReference type="SUPFAM" id="SSF53328">
    <property type="entry name" value="Formyltransferase"/>
    <property type="match status" value="1"/>
</dbReference>
<keyword evidence="2 4" id="KW-0808">Transferase</keyword>
<dbReference type="PANTHER" id="PTHR43369">
    <property type="entry name" value="PHOSPHORIBOSYLGLYCINAMIDE FORMYLTRANSFERASE"/>
    <property type="match status" value="1"/>
</dbReference>
<comment type="catalytic activity">
    <reaction evidence="4">
        <text>N(1)-(5-phospho-beta-D-ribosyl)glycinamide + (6R)-10-formyltetrahydrofolate = N(2)-formyl-N(1)-(5-phospho-beta-D-ribosyl)glycinamide + (6S)-5,6,7,8-tetrahydrofolate + H(+)</text>
        <dbReference type="Rhea" id="RHEA:15053"/>
        <dbReference type="ChEBI" id="CHEBI:15378"/>
        <dbReference type="ChEBI" id="CHEBI:57453"/>
        <dbReference type="ChEBI" id="CHEBI:143788"/>
        <dbReference type="ChEBI" id="CHEBI:147286"/>
        <dbReference type="ChEBI" id="CHEBI:195366"/>
        <dbReference type="EC" id="2.1.2.2"/>
    </reaction>
</comment>
<dbReference type="CDD" id="cd08645">
    <property type="entry name" value="FMT_core_GART"/>
    <property type="match status" value="1"/>
</dbReference>
<feature type="binding site" evidence="4">
    <location>
        <position position="75"/>
    </location>
    <ligand>
        <name>(6R)-10-formyltetrahydrofolate</name>
        <dbReference type="ChEBI" id="CHEBI:195366"/>
    </ligand>
</feature>
<dbReference type="InterPro" id="IPR004607">
    <property type="entry name" value="GART"/>
</dbReference>
<dbReference type="HAMAP" id="MF_01930">
    <property type="entry name" value="PurN"/>
    <property type="match status" value="1"/>
</dbReference>
<evidence type="ECO:0000256" key="1">
    <source>
        <dbReference type="ARBA" id="ARBA00005054"/>
    </source>
</evidence>
<dbReference type="InterPro" id="IPR002376">
    <property type="entry name" value="Formyl_transf_N"/>
</dbReference>
<comment type="function">
    <text evidence="4">Catalyzes the transfer of a formyl group from 10-formyltetrahydrofolate to 5-phospho-ribosyl-glycinamide (GAR), producing 5-phospho-ribosyl-N-formylglycinamide (FGAR) and tetrahydrofolate.</text>
</comment>
<reference evidence="6 7" key="1">
    <citation type="submission" date="2020-10" db="EMBL/GenBank/DDBJ databases">
        <title>Nocardioides sp. isolated from sludge.</title>
        <authorList>
            <person name="Zhang X."/>
        </authorList>
    </citation>
    <scope>NUCLEOTIDE SEQUENCE [LARGE SCALE GENOMIC DNA]</scope>
    <source>
        <strain evidence="6 7">Y6</strain>
    </source>
</reference>
<keyword evidence="3 4" id="KW-0658">Purine biosynthesis</keyword>
<evidence type="ECO:0000313" key="7">
    <source>
        <dbReference type="Proteomes" id="UP000756387"/>
    </source>
</evidence>
<dbReference type="PANTHER" id="PTHR43369:SF2">
    <property type="entry name" value="PHOSPHORIBOSYLGLYCINAMIDE FORMYLTRANSFERASE"/>
    <property type="match status" value="1"/>
</dbReference>
<dbReference type="EC" id="2.1.2.2" evidence="4"/>
<comment type="similarity">
    <text evidence="4">Belongs to the GART family.</text>
</comment>
<dbReference type="NCBIfam" id="TIGR00639">
    <property type="entry name" value="PurN"/>
    <property type="match status" value="1"/>
</dbReference>
<evidence type="ECO:0000256" key="3">
    <source>
        <dbReference type="ARBA" id="ARBA00022755"/>
    </source>
</evidence>
<feature type="binding site" evidence="4">
    <location>
        <begin position="22"/>
        <end position="24"/>
    </location>
    <ligand>
        <name>N(1)-(5-phospho-beta-D-ribosyl)glycinamide</name>
        <dbReference type="ChEBI" id="CHEBI:143788"/>
    </ligand>
</feature>
<proteinExistence type="inferred from homology"/>
<accession>A0ABR9RTK1</accession>
<dbReference type="Gene3D" id="3.40.50.170">
    <property type="entry name" value="Formyl transferase, N-terminal domain"/>
    <property type="match status" value="1"/>
</dbReference>
<keyword evidence="7" id="KW-1185">Reference proteome</keyword>
<feature type="active site" description="Proton donor" evidence="4">
    <location>
        <position position="119"/>
    </location>
</feature>
<evidence type="ECO:0000313" key="6">
    <source>
        <dbReference type="EMBL" id="MBE7324882.1"/>
    </source>
</evidence>
<evidence type="ECO:0000256" key="2">
    <source>
        <dbReference type="ARBA" id="ARBA00022679"/>
    </source>
</evidence>
<feature type="binding site" evidence="4">
    <location>
        <position position="117"/>
    </location>
    <ligand>
        <name>(6R)-10-formyltetrahydrofolate</name>
        <dbReference type="ChEBI" id="CHEBI:195366"/>
    </ligand>
</feature>
<feature type="domain" description="Formyl transferase N-terminal" evidence="5">
    <location>
        <begin position="13"/>
        <end position="191"/>
    </location>
</feature>
<dbReference type="EMBL" id="JADCSA010000008">
    <property type="protein sequence ID" value="MBE7324882.1"/>
    <property type="molecule type" value="Genomic_DNA"/>
</dbReference>
<dbReference type="GO" id="GO:0004644">
    <property type="term" value="F:phosphoribosylglycinamide formyltransferase activity"/>
    <property type="evidence" value="ECO:0007669"/>
    <property type="project" value="UniProtKB-EC"/>
</dbReference>
<name>A0ABR9RTK1_9ACTN</name>
<evidence type="ECO:0000259" key="5">
    <source>
        <dbReference type="Pfam" id="PF00551"/>
    </source>
</evidence>
<feature type="binding site" evidence="4">
    <location>
        <begin position="100"/>
        <end position="103"/>
    </location>
    <ligand>
        <name>(6R)-10-formyltetrahydrofolate</name>
        <dbReference type="ChEBI" id="CHEBI:195366"/>
    </ligand>
</feature>
<organism evidence="6 7">
    <name type="scientific">Nocardioides malaquae</name>
    <dbReference type="NCBI Taxonomy" id="2773426"/>
    <lineage>
        <taxon>Bacteria</taxon>
        <taxon>Bacillati</taxon>
        <taxon>Actinomycetota</taxon>
        <taxon>Actinomycetes</taxon>
        <taxon>Propionibacteriales</taxon>
        <taxon>Nocardioidaceae</taxon>
        <taxon>Nocardioides</taxon>
    </lineage>
</organism>
<gene>
    <name evidence="4" type="primary">purN</name>
    <name evidence="6" type="ORF">IEQ44_09460</name>
</gene>